<gene>
    <name evidence="1" type="ORF">NDU88_004448</name>
</gene>
<name>A0AAV7TRJ4_PLEWA</name>
<keyword evidence="2" id="KW-1185">Reference proteome</keyword>
<evidence type="ECO:0000313" key="1">
    <source>
        <dbReference type="EMBL" id="KAJ1179212.1"/>
    </source>
</evidence>
<comment type="caution">
    <text evidence="1">The sequence shown here is derived from an EMBL/GenBank/DDBJ whole genome shotgun (WGS) entry which is preliminary data.</text>
</comment>
<protein>
    <submittedName>
        <fullName evidence="1">Uncharacterized protein</fullName>
    </submittedName>
</protein>
<evidence type="ECO:0000313" key="2">
    <source>
        <dbReference type="Proteomes" id="UP001066276"/>
    </source>
</evidence>
<dbReference type="AlphaFoldDB" id="A0AAV7TRJ4"/>
<proteinExistence type="predicted"/>
<organism evidence="1 2">
    <name type="scientific">Pleurodeles waltl</name>
    <name type="common">Iberian ribbed newt</name>
    <dbReference type="NCBI Taxonomy" id="8319"/>
    <lineage>
        <taxon>Eukaryota</taxon>
        <taxon>Metazoa</taxon>
        <taxon>Chordata</taxon>
        <taxon>Craniata</taxon>
        <taxon>Vertebrata</taxon>
        <taxon>Euteleostomi</taxon>
        <taxon>Amphibia</taxon>
        <taxon>Batrachia</taxon>
        <taxon>Caudata</taxon>
        <taxon>Salamandroidea</taxon>
        <taxon>Salamandridae</taxon>
        <taxon>Pleurodelinae</taxon>
        <taxon>Pleurodeles</taxon>
    </lineage>
</organism>
<reference evidence="1" key="1">
    <citation type="journal article" date="2022" name="bioRxiv">
        <title>Sequencing and chromosome-scale assembly of the giantPleurodeles waltlgenome.</title>
        <authorList>
            <person name="Brown T."/>
            <person name="Elewa A."/>
            <person name="Iarovenko S."/>
            <person name="Subramanian E."/>
            <person name="Araus A.J."/>
            <person name="Petzold A."/>
            <person name="Susuki M."/>
            <person name="Suzuki K.-i.T."/>
            <person name="Hayashi T."/>
            <person name="Toyoda A."/>
            <person name="Oliveira C."/>
            <person name="Osipova E."/>
            <person name="Leigh N.D."/>
            <person name="Simon A."/>
            <person name="Yun M.H."/>
        </authorList>
    </citation>
    <scope>NUCLEOTIDE SEQUENCE</scope>
    <source>
        <strain evidence="1">20211129_DDA</strain>
        <tissue evidence="1">Liver</tissue>
    </source>
</reference>
<dbReference type="EMBL" id="JANPWB010000006">
    <property type="protein sequence ID" value="KAJ1179212.1"/>
    <property type="molecule type" value="Genomic_DNA"/>
</dbReference>
<dbReference type="Proteomes" id="UP001066276">
    <property type="component" value="Chromosome 3_2"/>
</dbReference>
<accession>A0AAV7TRJ4</accession>
<sequence>MHPDAMAAAFPAQCLCRVRLLDNAAPGLGYLRKASRSSDEPCEDSETAPVSAALGLGHMFLCMRPICRAPSEPALEAGSRCCTLPATESSGQAQKQLGAALVCFVCLPKMVPLRTHGTLK</sequence>